<dbReference type="InterPro" id="IPR017441">
    <property type="entry name" value="Protein_kinase_ATP_BS"/>
</dbReference>
<dbReference type="PROSITE" id="PS00107">
    <property type="entry name" value="PROTEIN_KINASE_ATP"/>
    <property type="match status" value="1"/>
</dbReference>
<feature type="binding site" evidence="11">
    <location>
        <position position="134"/>
    </location>
    <ligand>
        <name>ATP</name>
        <dbReference type="ChEBI" id="CHEBI:30616"/>
    </ligand>
</feature>
<feature type="region of interest" description="Disordered" evidence="13">
    <location>
        <begin position="57"/>
        <end position="76"/>
    </location>
</feature>
<feature type="domain" description="AGC-kinase C-terminal" evidence="15">
    <location>
        <begin position="364"/>
        <end position="434"/>
    </location>
</feature>
<comment type="similarity">
    <text evidence="1">Belongs to the protein kinase superfamily. AGC Ser/Thr protein kinase family. S6 kinase subfamily.</text>
</comment>
<dbReference type="FunFam" id="1.10.510.10:FF:000008">
    <property type="entry name" value="Non-specific serine/threonine protein kinase"/>
    <property type="match status" value="1"/>
</dbReference>
<feature type="domain" description="Protein kinase" evidence="14">
    <location>
        <begin position="102"/>
        <end position="363"/>
    </location>
</feature>
<evidence type="ECO:0000313" key="16">
    <source>
        <dbReference type="EMBL" id="CAI8015172.1"/>
    </source>
</evidence>
<feature type="compositionally biased region" description="Basic and acidic residues" evidence="13">
    <location>
        <begin position="438"/>
        <end position="452"/>
    </location>
</feature>
<dbReference type="SMART" id="SM00220">
    <property type="entry name" value="S_TKc"/>
    <property type="match status" value="1"/>
</dbReference>
<dbReference type="InterPro" id="IPR008271">
    <property type="entry name" value="Ser/Thr_kinase_AS"/>
</dbReference>
<dbReference type="EC" id="2.7.11.1" evidence="2"/>
<evidence type="ECO:0000256" key="4">
    <source>
        <dbReference type="ARBA" id="ARBA00022553"/>
    </source>
</evidence>
<dbReference type="SMART" id="SM00133">
    <property type="entry name" value="S_TK_X"/>
    <property type="match status" value="1"/>
</dbReference>
<evidence type="ECO:0000256" key="6">
    <source>
        <dbReference type="ARBA" id="ARBA00022741"/>
    </source>
</evidence>
<dbReference type="SUPFAM" id="SSF56112">
    <property type="entry name" value="Protein kinase-like (PK-like)"/>
    <property type="match status" value="1"/>
</dbReference>
<keyword evidence="7 16" id="KW-0418">Kinase</keyword>
<dbReference type="Pfam" id="PF00069">
    <property type="entry name" value="Pkinase"/>
    <property type="match status" value="1"/>
</dbReference>
<evidence type="ECO:0000313" key="17">
    <source>
        <dbReference type="Proteomes" id="UP001174909"/>
    </source>
</evidence>
<dbReference type="AlphaFoldDB" id="A0AA35RQ07"/>
<dbReference type="GO" id="GO:0004674">
    <property type="term" value="F:protein serine/threonine kinase activity"/>
    <property type="evidence" value="ECO:0007669"/>
    <property type="project" value="UniProtKB-KW"/>
</dbReference>
<dbReference type="Gene3D" id="3.30.200.20">
    <property type="entry name" value="Phosphorylase Kinase, domain 1"/>
    <property type="match status" value="1"/>
</dbReference>
<dbReference type="GO" id="GO:0005524">
    <property type="term" value="F:ATP binding"/>
    <property type="evidence" value="ECO:0007669"/>
    <property type="project" value="UniProtKB-UniRule"/>
</dbReference>
<protein>
    <recommendedName>
        <fullName evidence="2">non-specific serine/threonine protein kinase</fullName>
        <ecNumber evidence="2">2.7.11.1</ecNumber>
    </recommendedName>
</protein>
<evidence type="ECO:0000256" key="2">
    <source>
        <dbReference type="ARBA" id="ARBA00012513"/>
    </source>
</evidence>
<dbReference type="Pfam" id="PF00433">
    <property type="entry name" value="Pkinase_C"/>
    <property type="match status" value="1"/>
</dbReference>
<dbReference type="Gene3D" id="1.10.510.10">
    <property type="entry name" value="Transferase(Phosphotransferase) domain 1"/>
    <property type="match status" value="1"/>
</dbReference>
<dbReference type="FunFam" id="3.30.200.20:FF:000686">
    <property type="entry name" value="Ribosomal protein S6 kinase"/>
    <property type="match status" value="1"/>
</dbReference>
<gene>
    <name evidence="16" type="ORF">GBAR_LOCUS9441</name>
</gene>
<dbReference type="EMBL" id="CASHTH010001425">
    <property type="protein sequence ID" value="CAI8015172.1"/>
    <property type="molecule type" value="Genomic_DNA"/>
</dbReference>
<evidence type="ECO:0000256" key="1">
    <source>
        <dbReference type="ARBA" id="ARBA00009804"/>
    </source>
</evidence>
<evidence type="ECO:0000259" key="14">
    <source>
        <dbReference type="PROSITE" id="PS50011"/>
    </source>
</evidence>
<evidence type="ECO:0000259" key="15">
    <source>
        <dbReference type="PROSITE" id="PS51285"/>
    </source>
</evidence>
<proteinExistence type="inferred from homology"/>
<keyword evidence="5" id="KW-0808">Transferase</keyword>
<accession>A0AA35RQ07</accession>
<evidence type="ECO:0000256" key="13">
    <source>
        <dbReference type="SAM" id="MobiDB-lite"/>
    </source>
</evidence>
<comment type="catalytic activity">
    <reaction evidence="10">
        <text>L-seryl-[protein] + ATP = O-phospho-L-seryl-[protein] + ADP + H(+)</text>
        <dbReference type="Rhea" id="RHEA:17989"/>
        <dbReference type="Rhea" id="RHEA-COMP:9863"/>
        <dbReference type="Rhea" id="RHEA-COMP:11604"/>
        <dbReference type="ChEBI" id="CHEBI:15378"/>
        <dbReference type="ChEBI" id="CHEBI:29999"/>
        <dbReference type="ChEBI" id="CHEBI:30616"/>
        <dbReference type="ChEBI" id="CHEBI:83421"/>
        <dbReference type="ChEBI" id="CHEBI:456216"/>
        <dbReference type="EC" id="2.7.11.1"/>
    </reaction>
</comment>
<reference evidence="16" key="1">
    <citation type="submission" date="2023-03" db="EMBL/GenBank/DDBJ databases">
        <authorList>
            <person name="Steffen K."/>
            <person name="Cardenas P."/>
        </authorList>
    </citation>
    <scope>NUCLEOTIDE SEQUENCE</scope>
</reference>
<dbReference type="CDD" id="cd05584">
    <property type="entry name" value="STKc_p70S6K"/>
    <property type="match status" value="1"/>
</dbReference>
<keyword evidence="17" id="KW-1185">Reference proteome</keyword>
<feature type="region of interest" description="Disordered" evidence="13">
    <location>
        <begin position="430"/>
        <end position="452"/>
    </location>
</feature>
<evidence type="ECO:0000256" key="10">
    <source>
        <dbReference type="ARBA" id="ARBA00048679"/>
    </source>
</evidence>
<keyword evidence="6 11" id="KW-0547">Nucleotide-binding</keyword>
<dbReference type="InterPro" id="IPR017892">
    <property type="entry name" value="Pkinase_C"/>
</dbReference>
<dbReference type="InterPro" id="IPR000961">
    <property type="entry name" value="AGC-kinase_C"/>
</dbReference>
<dbReference type="PANTHER" id="PTHR24351">
    <property type="entry name" value="RIBOSOMAL PROTEIN S6 KINASE"/>
    <property type="match status" value="1"/>
</dbReference>
<dbReference type="InterPro" id="IPR011009">
    <property type="entry name" value="Kinase-like_dom_sf"/>
</dbReference>
<comment type="caution">
    <text evidence="16">The sequence shown here is derived from an EMBL/GenBank/DDBJ whole genome shotgun (WGS) entry which is preliminary data.</text>
</comment>
<dbReference type="PROSITE" id="PS00108">
    <property type="entry name" value="PROTEIN_KINASE_ST"/>
    <property type="match status" value="1"/>
</dbReference>
<comment type="catalytic activity">
    <reaction evidence="9">
        <text>L-threonyl-[protein] + ATP = O-phospho-L-threonyl-[protein] + ADP + H(+)</text>
        <dbReference type="Rhea" id="RHEA:46608"/>
        <dbReference type="Rhea" id="RHEA-COMP:11060"/>
        <dbReference type="Rhea" id="RHEA-COMP:11605"/>
        <dbReference type="ChEBI" id="CHEBI:15378"/>
        <dbReference type="ChEBI" id="CHEBI:30013"/>
        <dbReference type="ChEBI" id="CHEBI:30616"/>
        <dbReference type="ChEBI" id="CHEBI:61977"/>
        <dbReference type="ChEBI" id="CHEBI:456216"/>
        <dbReference type="EC" id="2.7.11.1"/>
    </reaction>
</comment>
<evidence type="ECO:0000256" key="7">
    <source>
        <dbReference type="ARBA" id="ARBA00022777"/>
    </source>
</evidence>
<dbReference type="InterPro" id="IPR000719">
    <property type="entry name" value="Prot_kinase_dom"/>
</dbReference>
<evidence type="ECO:0000256" key="5">
    <source>
        <dbReference type="ARBA" id="ARBA00022679"/>
    </source>
</evidence>
<organism evidence="16 17">
    <name type="scientific">Geodia barretti</name>
    <name type="common">Barrett's horny sponge</name>
    <dbReference type="NCBI Taxonomy" id="519541"/>
    <lineage>
        <taxon>Eukaryota</taxon>
        <taxon>Metazoa</taxon>
        <taxon>Porifera</taxon>
        <taxon>Demospongiae</taxon>
        <taxon>Heteroscleromorpha</taxon>
        <taxon>Tetractinellida</taxon>
        <taxon>Astrophorina</taxon>
        <taxon>Geodiidae</taxon>
        <taxon>Geodia</taxon>
    </lineage>
</organism>
<dbReference type="Proteomes" id="UP001174909">
    <property type="component" value="Unassembled WGS sequence"/>
</dbReference>
<keyword evidence="8 11" id="KW-0067">ATP-binding</keyword>
<keyword evidence="4" id="KW-0597">Phosphoprotein</keyword>
<evidence type="ECO:0000256" key="12">
    <source>
        <dbReference type="RuleBase" id="RU000304"/>
    </source>
</evidence>
<dbReference type="PROSITE" id="PS50011">
    <property type="entry name" value="PROTEIN_KINASE_DOM"/>
    <property type="match status" value="1"/>
</dbReference>
<sequence>MDLQILSSNPGCNGSFLLGPFSPFPCDCVVEKMTDSSQFSLDGLAEDEPDSVLVCKEEEESSPKPIHLQDDNMPAPEENREEFTLSAETVNPTSEKIGPECFDLLKVLGKGGYGKVFQVRKRTGKDANKIFAMKVLKKAAIIRSKKDTIHTKSERSILEAIKHPSIVSLHYAFQTHHKLYLILEYLSGGELFTLLEREGVFLEDSASFYLGEITLALGHLHSNGIIYRDLKPENIMLNSEGHVVLTDFGLSKESLYGDATTHTFCGTVEYMAPEILQKTGHGKSVDWWSLGTLAYDMLTGAPPFCAENRKRTIDKILRSKLVFPGYITVDAKDLIKRLLKRHPPNRLGSGPKDATPIKNHSFFRNMDWDGLLAQRIEPPFKLGMSCEEDVSQFDSKFTELTPVDTPVDSKISDSASLTFQGFSVRGTFSRGRGAGTEAKTEVTQEGAHVSET</sequence>
<keyword evidence="3 12" id="KW-0723">Serine/threonine-protein kinase</keyword>
<dbReference type="PROSITE" id="PS51285">
    <property type="entry name" value="AGC_KINASE_CTER"/>
    <property type="match status" value="1"/>
</dbReference>
<name>A0AA35RQ07_GEOBA</name>
<evidence type="ECO:0000256" key="11">
    <source>
        <dbReference type="PROSITE-ProRule" id="PRU10141"/>
    </source>
</evidence>
<evidence type="ECO:0000256" key="3">
    <source>
        <dbReference type="ARBA" id="ARBA00022527"/>
    </source>
</evidence>
<evidence type="ECO:0000256" key="9">
    <source>
        <dbReference type="ARBA" id="ARBA00047899"/>
    </source>
</evidence>
<evidence type="ECO:0000256" key="8">
    <source>
        <dbReference type="ARBA" id="ARBA00022840"/>
    </source>
</evidence>